<dbReference type="InterPro" id="IPR023210">
    <property type="entry name" value="NADP_OxRdtase_dom"/>
</dbReference>
<reference evidence="2 3" key="1">
    <citation type="submission" date="2017-03" db="EMBL/GenBank/DDBJ databases">
        <title>Genome sequence of Methanobrevibacter wosei.</title>
        <authorList>
            <person name="Poehlein A."/>
            <person name="Seedorf H."/>
            <person name="Daniel R."/>
        </authorList>
    </citation>
    <scope>NUCLEOTIDE SEQUENCE [LARGE SCALE GENOMIC DNA]</scope>
    <source>
        <strain evidence="2 3">DSM 11979</strain>
    </source>
</reference>
<dbReference type="GO" id="GO:0016491">
    <property type="term" value="F:oxidoreductase activity"/>
    <property type="evidence" value="ECO:0007669"/>
    <property type="project" value="UniProtKB-KW"/>
</dbReference>
<dbReference type="InterPro" id="IPR017896">
    <property type="entry name" value="4Fe4S_Fe-S-bd"/>
</dbReference>
<dbReference type="Pfam" id="PF00248">
    <property type="entry name" value="Aldo_ket_red"/>
    <property type="match status" value="1"/>
</dbReference>
<gene>
    <name evidence="2" type="primary">yhdN_2</name>
    <name evidence="2" type="ORF">MBBWO_12040</name>
</gene>
<dbReference type="Gene3D" id="3.20.20.100">
    <property type="entry name" value="NADP-dependent oxidoreductase domain"/>
    <property type="match status" value="1"/>
</dbReference>
<dbReference type="CDD" id="cd19100">
    <property type="entry name" value="AKR_unchar"/>
    <property type="match status" value="1"/>
</dbReference>
<dbReference type="PROSITE" id="PS51379">
    <property type="entry name" value="4FE4S_FER_2"/>
    <property type="match status" value="1"/>
</dbReference>
<proteinExistence type="predicted"/>
<evidence type="ECO:0000313" key="2">
    <source>
        <dbReference type="EMBL" id="PWB86349.1"/>
    </source>
</evidence>
<keyword evidence="2" id="KW-0560">Oxidoreductase</keyword>
<protein>
    <submittedName>
        <fullName evidence="2">General stress protein 69</fullName>
        <ecNumber evidence="2">1.1.1.-</ecNumber>
    </submittedName>
</protein>
<dbReference type="AlphaFoldDB" id="A0A2U1S8H2"/>
<feature type="domain" description="4Fe-4S ferredoxin-type" evidence="1">
    <location>
        <begin position="344"/>
        <end position="373"/>
    </location>
</feature>
<dbReference type="PANTHER" id="PTHR43312">
    <property type="entry name" value="D-THREO-ALDOSE 1-DEHYDROGENASE"/>
    <property type="match status" value="1"/>
</dbReference>
<dbReference type="EMBL" id="MZGU01000004">
    <property type="protein sequence ID" value="PWB86349.1"/>
    <property type="molecule type" value="Genomic_DNA"/>
</dbReference>
<dbReference type="RefSeq" id="WP_116669972.1">
    <property type="nucleotide sequence ID" value="NZ_MZGU01000004.1"/>
</dbReference>
<dbReference type="InterPro" id="IPR053135">
    <property type="entry name" value="AKR2_Oxidoreductase"/>
</dbReference>
<organism evidence="2 3">
    <name type="scientific">Methanobrevibacter woesei</name>
    <dbReference type="NCBI Taxonomy" id="190976"/>
    <lineage>
        <taxon>Archaea</taxon>
        <taxon>Methanobacteriati</taxon>
        <taxon>Methanobacteriota</taxon>
        <taxon>Methanomada group</taxon>
        <taxon>Methanobacteria</taxon>
        <taxon>Methanobacteriales</taxon>
        <taxon>Methanobacteriaceae</taxon>
        <taxon>Methanobrevibacter</taxon>
    </lineage>
</organism>
<sequence length="383" mass="43214">MEYRTLGKTGLKVSEIGFGGEWVGGYSLEEVKNLTDCCEENGINFLDCWMADPEIRSNLGDAIKETRDDWYIQGHFGSTWIDGQYLRIRDLDKVKKAFNDLLNRFHTDYLDIGMIHFVDEIDEYEKIMNGEFFDYVLKQHEEGIIGHIGISTHNTDVANLAVNSDVFETIMFSANPAFDMLAPTDDINDFSDEESFNQELHGMDPQRADFYESAEKNNVGVTIMKPFAGGRLFNVNDSPFGVALTPIQCIHYCLSQSGVASVMGGYAKVSEIEEAISYETATEEMKNYSEVLKNSPKNPYLGQCTYCGHCAPCSENIDIAMLNKYYDLAKIHDEIPDSLKLHYDSLSANAGDCSQCGDCESRCPFNVEIMDKMIEINEYFKGE</sequence>
<keyword evidence="3" id="KW-1185">Reference proteome</keyword>
<comment type="caution">
    <text evidence="2">The sequence shown here is derived from an EMBL/GenBank/DDBJ whole genome shotgun (WGS) entry which is preliminary data.</text>
</comment>
<dbReference type="InterPro" id="IPR036812">
    <property type="entry name" value="NAD(P)_OxRdtase_dom_sf"/>
</dbReference>
<dbReference type="PROSITE" id="PS00198">
    <property type="entry name" value="4FE4S_FER_1"/>
    <property type="match status" value="1"/>
</dbReference>
<dbReference type="PANTHER" id="PTHR43312:SF1">
    <property type="entry name" value="NADP-DEPENDENT OXIDOREDUCTASE DOMAIN-CONTAINING PROTEIN"/>
    <property type="match status" value="1"/>
</dbReference>
<accession>A0A2U1S8H2</accession>
<dbReference type="OrthoDB" id="7236at2157"/>
<dbReference type="Proteomes" id="UP000245577">
    <property type="component" value="Unassembled WGS sequence"/>
</dbReference>
<dbReference type="SUPFAM" id="SSF51430">
    <property type="entry name" value="NAD(P)-linked oxidoreductase"/>
    <property type="match status" value="1"/>
</dbReference>
<dbReference type="InterPro" id="IPR017900">
    <property type="entry name" value="4Fe4S_Fe_S_CS"/>
</dbReference>
<dbReference type="SUPFAM" id="SSF46548">
    <property type="entry name" value="alpha-helical ferredoxin"/>
    <property type="match status" value="1"/>
</dbReference>
<evidence type="ECO:0000313" key="3">
    <source>
        <dbReference type="Proteomes" id="UP000245577"/>
    </source>
</evidence>
<dbReference type="Pfam" id="PF13183">
    <property type="entry name" value="Fer4_8"/>
    <property type="match status" value="1"/>
</dbReference>
<name>A0A2U1S8H2_9EURY</name>
<evidence type="ECO:0000259" key="1">
    <source>
        <dbReference type="PROSITE" id="PS51379"/>
    </source>
</evidence>
<dbReference type="EC" id="1.1.1.-" evidence="2"/>